<evidence type="ECO:0000313" key="2">
    <source>
        <dbReference type="Proteomes" id="UP000012159"/>
    </source>
</evidence>
<accession>M6WEZ1</accession>
<name>M6WEZ1_LEPBO</name>
<comment type="caution">
    <text evidence="1">The sequence shown here is derived from an EMBL/GenBank/DDBJ whole genome shotgun (WGS) entry which is preliminary data.</text>
</comment>
<organism evidence="1 2">
    <name type="scientific">Leptospira borgpetersenii serovar Pomona str. 200901868</name>
    <dbReference type="NCBI Taxonomy" id="1192866"/>
    <lineage>
        <taxon>Bacteria</taxon>
        <taxon>Pseudomonadati</taxon>
        <taxon>Spirochaetota</taxon>
        <taxon>Spirochaetia</taxon>
        <taxon>Leptospirales</taxon>
        <taxon>Leptospiraceae</taxon>
        <taxon>Leptospira</taxon>
    </lineage>
</organism>
<protein>
    <submittedName>
        <fullName evidence="1">Uncharacterized protein</fullName>
    </submittedName>
</protein>
<dbReference type="Proteomes" id="UP000012159">
    <property type="component" value="Unassembled WGS sequence"/>
</dbReference>
<proteinExistence type="predicted"/>
<evidence type="ECO:0000313" key="1">
    <source>
        <dbReference type="EMBL" id="EMO63749.1"/>
    </source>
</evidence>
<sequence>MAVMFIGFIFLPDLLRNKCGPFVSLDKATLDLSKYLLTHDKALSLIGISLVFFPLPSRISNVFASKSISLKHRFANSILRIPVEYTTSSIALSLSPKTFVASGTDKIFSASSTLKTL</sequence>
<dbReference type="EMBL" id="AKWF02000040">
    <property type="protein sequence ID" value="EMO63749.1"/>
    <property type="molecule type" value="Genomic_DNA"/>
</dbReference>
<gene>
    <name evidence="1" type="ORF">LEP1GSC133_4564</name>
</gene>
<dbReference type="AlphaFoldDB" id="M6WEZ1"/>
<reference evidence="1 2" key="1">
    <citation type="submission" date="2013-01" db="EMBL/GenBank/DDBJ databases">
        <authorList>
            <person name="Harkins D.M."/>
            <person name="Durkin A.S."/>
            <person name="Brinkac L.M."/>
            <person name="Haft D.H."/>
            <person name="Selengut J.D."/>
            <person name="Sanka R."/>
            <person name="DePew J."/>
            <person name="Purushe J."/>
            <person name="Picardeau M."/>
            <person name="Werts C."/>
            <person name="Goarant C."/>
            <person name="Vinetz J.M."/>
            <person name="Sutton G.G."/>
            <person name="Nierman W.C."/>
            <person name="Fouts D.E."/>
        </authorList>
    </citation>
    <scope>NUCLEOTIDE SEQUENCE [LARGE SCALE GENOMIC DNA]</scope>
    <source>
        <strain evidence="1 2">200901868</strain>
    </source>
</reference>